<reference evidence="2" key="1">
    <citation type="submission" date="2021-05" db="EMBL/GenBank/DDBJ databases">
        <title>A free-living protist that lacks canonical eukaryotic 1 DNA replication and segregation systems.</title>
        <authorList>
            <person name="Salas-Leiva D.E."/>
            <person name="Tromer E.C."/>
            <person name="Curtis B.A."/>
            <person name="Jerlstrom-Hultqvist J."/>
            <person name="Kolisko M."/>
            <person name="Yi Z."/>
            <person name="Salas-Leiva J.S."/>
            <person name="Gallot-Lavallee L."/>
            <person name="Kops G.J.P.L."/>
            <person name="Archibald J.M."/>
            <person name="Simpson A.G.B."/>
            <person name="Roger A.J."/>
        </authorList>
    </citation>
    <scope>NUCLEOTIDE SEQUENCE</scope>
    <source>
        <strain evidence="2">BICM</strain>
    </source>
</reference>
<accession>A0A8J6AZ21</accession>
<keyword evidence="1" id="KW-0175">Coiled coil</keyword>
<dbReference type="AlphaFoldDB" id="A0A8J6AZ21"/>
<proteinExistence type="predicted"/>
<evidence type="ECO:0000313" key="2">
    <source>
        <dbReference type="EMBL" id="KAG9390754.1"/>
    </source>
</evidence>
<sequence>MSFDATASSSLEKAIEALTGLKSFVEGAIQKRIETSAEEISAEMPTLMRTAALLTANVHETRSEYKLEKEKLKQAAKASMATKSLLRQSVSSQQVEFAFIQQYSKDIIAIKEKIREAWVPITVSCLLPESTDMPEPDIKQLRDSMVAIYTSRVRKQMEYEKALLKEIEQGKTAMAIHTRRQDDIETELEVIRRQRDEYQKLEGTIARVKRDLSEAVAKCIDTHAIRTLPNAQIVSIATLPTQLKIVMTTITRALQSRGVAVGVVVGHHALALDGKTLQLRLPHGTYSFAVFRPSDHWPGYPEDARAPVVVRADPRALTSVAFRPDLAEFSFPEPMKGAHGQVSPSLVMDALGVPHRWVDRLVGGAGLRTKAQRKAVSEICEMLSNPPGCLAEVTNFDKDMTEARPLFEWLPQPEIKCKNVSFLEKNETLRSRQMVYSVIITYDNVMIKGYVYTPLVNERPYVNFVKVQGSVPYRLTRLGNAIAQCASLWAHGRGCDCTTLPGRLAYAKDLARYMATAIHIVHASTVLISGRDTTPDLVALSCLGSFTGRGMSWWRGREAMPPLVVALDEGHPRLSHDLTEFGCETGDTVM</sequence>
<protein>
    <submittedName>
        <fullName evidence="2">Chromosome segregation protein</fullName>
    </submittedName>
</protein>
<name>A0A8J6AZ21_9EUKA</name>
<organism evidence="2 3">
    <name type="scientific">Carpediemonas membranifera</name>
    <dbReference type="NCBI Taxonomy" id="201153"/>
    <lineage>
        <taxon>Eukaryota</taxon>
        <taxon>Metamonada</taxon>
        <taxon>Carpediemonas-like organisms</taxon>
        <taxon>Carpediemonas</taxon>
    </lineage>
</organism>
<dbReference type="EMBL" id="JAHDYR010000062">
    <property type="protein sequence ID" value="KAG9390754.1"/>
    <property type="molecule type" value="Genomic_DNA"/>
</dbReference>
<evidence type="ECO:0000256" key="1">
    <source>
        <dbReference type="SAM" id="Coils"/>
    </source>
</evidence>
<comment type="caution">
    <text evidence="2">The sequence shown here is derived from an EMBL/GenBank/DDBJ whole genome shotgun (WGS) entry which is preliminary data.</text>
</comment>
<feature type="coiled-coil region" evidence="1">
    <location>
        <begin position="181"/>
        <end position="218"/>
    </location>
</feature>
<dbReference type="Proteomes" id="UP000717585">
    <property type="component" value="Unassembled WGS sequence"/>
</dbReference>
<keyword evidence="3" id="KW-1185">Reference proteome</keyword>
<gene>
    <name evidence="2" type="ORF">J8273_7007</name>
</gene>
<evidence type="ECO:0000313" key="3">
    <source>
        <dbReference type="Proteomes" id="UP000717585"/>
    </source>
</evidence>